<dbReference type="Proteomes" id="UP000826195">
    <property type="component" value="Unassembled WGS sequence"/>
</dbReference>
<sequence length="181" mass="21113">MCMVKKKKNKQTKRVSQLDKRYYSQSHKERWRTFVCVIGGESEEQERGIPITVDQLLATTLFVNTTSLHKYCTYLMQTTWLAASPAGIHCWYSYCLTSQDTEPYSPERIKKGKIAADWIVLSSWKEDKEINIQMKWHEKKPKDVDVYEMYEVLGCTHTFAHLGFLELVAAVVVKEAPHLLY</sequence>
<evidence type="ECO:0000313" key="1">
    <source>
        <dbReference type="EMBL" id="KAH0534659.1"/>
    </source>
</evidence>
<accession>A0AAV7HBZ0</accession>
<proteinExistence type="predicted"/>
<reference evidence="1 2" key="1">
    <citation type="journal article" date="2021" name="J. Hered.">
        <title>A chromosome-level genome assembly of the parasitoid wasp, Cotesia glomerata (Hymenoptera: Braconidae).</title>
        <authorList>
            <person name="Pinto B.J."/>
            <person name="Weis J.J."/>
            <person name="Gamble T."/>
            <person name="Ode P.J."/>
            <person name="Paul R."/>
            <person name="Zaspel J.M."/>
        </authorList>
    </citation>
    <scope>NUCLEOTIDE SEQUENCE [LARGE SCALE GENOMIC DNA]</scope>
    <source>
        <strain evidence="1">CgM1</strain>
    </source>
</reference>
<evidence type="ECO:0000313" key="2">
    <source>
        <dbReference type="Proteomes" id="UP000826195"/>
    </source>
</evidence>
<comment type="caution">
    <text evidence="1">The sequence shown here is derived from an EMBL/GenBank/DDBJ whole genome shotgun (WGS) entry which is preliminary data.</text>
</comment>
<gene>
    <name evidence="1" type="ORF">KQX54_006337</name>
</gene>
<dbReference type="EMBL" id="JAHXZJ010002982">
    <property type="protein sequence ID" value="KAH0534659.1"/>
    <property type="molecule type" value="Genomic_DNA"/>
</dbReference>
<organism evidence="1 2">
    <name type="scientific">Cotesia glomerata</name>
    <name type="common">Lepidopteran parasitic wasp</name>
    <name type="synonym">Apanteles glomeratus</name>
    <dbReference type="NCBI Taxonomy" id="32391"/>
    <lineage>
        <taxon>Eukaryota</taxon>
        <taxon>Metazoa</taxon>
        <taxon>Ecdysozoa</taxon>
        <taxon>Arthropoda</taxon>
        <taxon>Hexapoda</taxon>
        <taxon>Insecta</taxon>
        <taxon>Pterygota</taxon>
        <taxon>Neoptera</taxon>
        <taxon>Endopterygota</taxon>
        <taxon>Hymenoptera</taxon>
        <taxon>Apocrita</taxon>
        <taxon>Ichneumonoidea</taxon>
        <taxon>Braconidae</taxon>
        <taxon>Microgastrinae</taxon>
        <taxon>Cotesia</taxon>
    </lineage>
</organism>
<protein>
    <submittedName>
        <fullName evidence="1">Uncharacterized protein</fullName>
    </submittedName>
</protein>
<keyword evidence="2" id="KW-1185">Reference proteome</keyword>
<dbReference type="AlphaFoldDB" id="A0AAV7HBZ0"/>
<name>A0AAV7HBZ0_COTGL</name>